<dbReference type="AlphaFoldDB" id="A0A1W1VV15"/>
<keyword evidence="2" id="KW-1185">Reference proteome</keyword>
<proteinExistence type="predicted"/>
<dbReference type="EMBL" id="LT838272">
    <property type="protein sequence ID" value="SMB97199.1"/>
    <property type="molecule type" value="Genomic_DNA"/>
</dbReference>
<organism evidence="1 2">
    <name type="scientific">Thermanaeromonas toyohensis ToBE</name>
    <dbReference type="NCBI Taxonomy" id="698762"/>
    <lineage>
        <taxon>Bacteria</taxon>
        <taxon>Bacillati</taxon>
        <taxon>Bacillota</taxon>
        <taxon>Clostridia</taxon>
        <taxon>Neomoorellales</taxon>
        <taxon>Neomoorellaceae</taxon>
        <taxon>Thermanaeromonas</taxon>
    </lineage>
</organism>
<dbReference type="STRING" id="698762.SAMN00808754_1784"/>
<evidence type="ECO:0000313" key="2">
    <source>
        <dbReference type="Proteomes" id="UP000192569"/>
    </source>
</evidence>
<evidence type="ECO:0000313" key="1">
    <source>
        <dbReference type="EMBL" id="SMB97199.1"/>
    </source>
</evidence>
<accession>A0A1W1VV15</accession>
<protein>
    <submittedName>
        <fullName evidence="1">Uncharacterized protein</fullName>
    </submittedName>
</protein>
<sequence length="172" mass="19692">MGLRYQYEGEISDSIGLLISILVRYPEVGTINYDPSAQVLKFSFMLAASLKEKDLKEFSRRFTQSLSIYNSLEGHTPRVISLKYNFFDRLTVLEVQRDVETLSQGEIGLIMSLIRQEFEDTLLAEANDNFGEEELMVQEEIIDHMLESIKGGGAQKKLIAFREEGRVLVFNK</sequence>
<gene>
    <name evidence="1" type="ORF">SAMN00808754_1784</name>
</gene>
<dbReference type="RefSeq" id="WP_084665382.1">
    <property type="nucleotide sequence ID" value="NZ_LT838272.1"/>
</dbReference>
<dbReference type="OrthoDB" id="2381281at2"/>
<name>A0A1W1VV15_9FIRM</name>
<reference evidence="1 2" key="1">
    <citation type="submission" date="2017-04" db="EMBL/GenBank/DDBJ databases">
        <authorList>
            <person name="Afonso C.L."/>
            <person name="Miller P.J."/>
            <person name="Scott M.A."/>
            <person name="Spackman E."/>
            <person name="Goraichik I."/>
            <person name="Dimitrov K.M."/>
            <person name="Suarez D.L."/>
            <person name="Swayne D.E."/>
        </authorList>
    </citation>
    <scope>NUCLEOTIDE SEQUENCE [LARGE SCALE GENOMIC DNA]</scope>
    <source>
        <strain evidence="1 2">ToBE</strain>
    </source>
</reference>
<dbReference type="Proteomes" id="UP000192569">
    <property type="component" value="Chromosome I"/>
</dbReference>